<accession>A0AB73N918</accession>
<dbReference type="EMBL" id="MTSU01000006">
    <property type="protein sequence ID" value="ONF93261.1"/>
    <property type="molecule type" value="Genomic_DNA"/>
</dbReference>
<proteinExistence type="predicted"/>
<name>A0AB73N918_9LEPT</name>
<evidence type="ECO:0000313" key="1">
    <source>
        <dbReference type="EMBL" id="ONF93261.1"/>
    </source>
</evidence>
<evidence type="ECO:0000313" key="2">
    <source>
        <dbReference type="Proteomes" id="UP000189337"/>
    </source>
</evidence>
<comment type="caution">
    <text evidence="1">The sequence shown here is derived from an EMBL/GenBank/DDBJ whole genome shotgun (WGS) entry which is preliminary data.</text>
</comment>
<reference evidence="1 2" key="1">
    <citation type="submission" date="2017-01" db="EMBL/GenBank/DDBJ databases">
        <title>Comparative genomic analysis of Brazilian Leptospira santarosai.</title>
        <authorList>
            <person name="Moreno L.Z."/>
            <person name="Miraglia F."/>
            <person name="Kremer F.S."/>
            <person name="Eslabao M.R."/>
            <person name="Lilenbaum W."/>
            <person name="Dellagostin O.A."/>
            <person name="Moreno A.M."/>
        </authorList>
    </citation>
    <scope>NUCLEOTIDE SEQUENCE [LARGE SCALE GENOMIC DNA]</scope>
    <source>
        <strain evidence="1 2">M52/8-19</strain>
    </source>
</reference>
<gene>
    <name evidence="1" type="ORF">BWD14_08940</name>
</gene>
<sequence length="78" mass="9205">MSKILLQNGDWTQNEWYPILSVEIKASLKNKKQRKDRKILGRTLNQILIFNRTRYDLKVKCEVDDFVVLIINSTALLL</sequence>
<protein>
    <submittedName>
        <fullName evidence="1">Uncharacterized protein</fullName>
    </submittedName>
</protein>
<dbReference type="Proteomes" id="UP000189337">
    <property type="component" value="Unassembled WGS sequence"/>
</dbReference>
<dbReference type="AlphaFoldDB" id="A0AB73N918"/>
<organism evidence="1 2">
    <name type="scientific">Leptospira santarosai</name>
    <dbReference type="NCBI Taxonomy" id="28183"/>
    <lineage>
        <taxon>Bacteria</taxon>
        <taxon>Pseudomonadati</taxon>
        <taxon>Spirochaetota</taxon>
        <taxon>Spirochaetia</taxon>
        <taxon>Leptospirales</taxon>
        <taxon>Leptospiraceae</taxon>
        <taxon>Leptospira</taxon>
    </lineage>
</organism>